<feature type="region of interest" description="Disordered" evidence="3">
    <location>
        <begin position="738"/>
        <end position="828"/>
    </location>
</feature>
<dbReference type="EMBL" id="JYDR01000123">
    <property type="protein sequence ID" value="KRY67980.1"/>
    <property type="molecule type" value="Genomic_DNA"/>
</dbReference>
<feature type="domain" description="SURP motif" evidence="6">
    <location>
        <begin position="321"/>
        <end position="364"/>
    </location>
</feature>
<dbReference type="Pfam" id="PF01805">
    <property type="entry name" value="Surp"/>
    <property type="match status" value="1"/>
</dbReference>
<evidence type="ECO:0000259" key="5">
    <source>
        <dbReference type="PROSITE" id="PS50102"/>
    </source>
</evidence>
<feature type="domain" description="CID" evidence="7">
    <location>
        <begin position="439"/>
        <end position="575"/>
    </location>
</feature>
<reference evidence="8 9" key="1">
    <citation type="submission" date="2015-01" db="EMBL/GenBank/DDBJ databases">
        <title>Evolution of Trichinella species and genotypes.</title>
        <authorList>
            <person name="Korhonen P.K."/>
            <person name="Edoardo P."/>
            <person name="Giuseppe L.R."/>
            <person name="Gasser R.B."/>
        </authorList>
    </citation>
    <scope>NUCLEOTIDE SEQUENCE [LARGE SCALE GENOMIC DNA]</scope>
    <source>
        <strain evidence="8">ISS13</strain>
    </source>
</reference>
<feature type="compositionally biased region" description="Basic and acidic residues" evidence="3">
    <location>
        <begin position="66"/>
        <end position="75"/>
    </location>
</feature>
<dbReference type="Gene3D" id="3.30.70.330">
    <property type="match status" value="1"/>
</dbReference>
<feature type="compositionally biased region" description="Basic residues" evidence="3">
    <location>
        <begin position="779"/>
        <end position="807"/>
    </location>
</feature>
<comment type="caution">
    <text evidence="8">The sequence shown here is derived from an EMBL/GenBank/DDBJ whole genome shotgun (WGS) entry which is preliminary data.</text>
</comment>
<dbReference type="AlphaFoldDB" id="A0A0V1E2M9"/>
<dbReference type="InterPro" id="IPR000061">
    <property type="entry name" value="Surp"/>
</dbReference>
<evidence type="ECO:0000259" key="6">
    <source>
        <dbReference type="PROSITE" id="PS50128"/>
    </source>
</evidence>
<feature type="transmembrane region" description="Helical" evidence="4">
    <location>
        <begin position="1015"/>
        <end position="1048"/>
    </location>
</feature>
<dbReference type="PROSITE" id="PS51391">
    <property type="entry name" value="CID"/>
    <property type="match status" value="1"/>
</dbReference>
<sequence length="1067" mass="120840">MSSLLRYKAEEARRKKEEEMTREVLKEFEATFQQSPSSDERKAFTRGRGVNPPEMSKSSSSFSLAEARKQAEENAKKILEANFKTRPQKPGKKGEEKRLSNLETFKEELKKAQEERIVRRRMREQMQDQLGVTISPDSDGSLDNPYTKGNYDFDPNTSNLFLSNLSFSVSENEIRELFGKFGPLASVKVLWPRNDEDRHKNRLTGFVAFMTRKDAQRAFTALKGVILHGQEIKLSWGKPVSIPVYPVYVPDAMMKLIAPPPRSGLPFNAQPRQKDRDAFIWPLPENLMEPDDPVQRKIWRKMIKNAVVKVVIPTDRPLLCIIHRMIEFVVREGPLFEAMVMAKESKNPMYSFLFDNTSAAHTYYRWKLFSILQGDSPAKWKTKKFRMFQNGSIWQPPPLNFFHNGMPEELYLENEKSTGHYSTDGGGDSSSFKSKRGQLCSAELVALEKLLEKLTMERSKVGDAMVWCVEHSDFAEHIVSVIADNIESEDTTLPKKIALLYLLSDILANCFAEVMNVSYYRIFRKLHTSYKGISARLRAEQFRQRVANCCKMWEDTAVYPLEFLARLQGILLGIIPPEPIPSDIDGVALDEATAEELFDEYDIDGVPLDEDMMESLTTSTSAQQQPKAKFIRSRWEEVAPQVVREQAFSSCKWETCETEKQQDIFDADIDGMPLDEKSRSPSHGKHELSEHERQQLRELEVKVVTYQDALESGSIALQEGMTIAEQVNDYRNYLLKKEESKKQKRNEKLLRSSGGRSGDSGKQRHRSRKRDHEHEDRRSKRRHVNSRRSSSRSRSKKSSHRHSRHSRTTSSSSSSSSTPAPRKSVKEPVNLGCPASFVRFVQTFVEVLQRLRICLVDGQRFPQIVHIFQLLQLRYAHAEHSREQRDEQPTLSVQDQVCFGAESLELFKFFALFHVVCTFGDNAQKVFGQHERHPLPCDAELLLVVAKKVTEVDVEDAAVIGDHDVARVSITDAQHERCHAVSGARTREPSHSRVVPVTAEVDTAAAAAAAHHCGIIIAGVVVVVVVASGVGVGVATAAITIIIVGIGVRCSRVDEPTLNAPILPSSV</sequence>
<dbReference type="InterPro" id="IPR047488">
    <property type="entry name" value="SR140_cwf21"/>
</dbReference>
<dbReference type="SMART" id="SM00360">
    <property type="entry name" value="RRM"/>
    <property type="match status" value="1"/>
</dbReference>
<dbReference type="InterPro" id="IPR012677">
    <property type="entry name" value="Nucleotide-bd_a/b_plait_sf"/>
</dbReference>
<dbReference type="SMART" id="SM00582">
    <property type="entry name" value="RPR"/>
    <property type="match status" value="1"/>
</dbReference>
<feature type="compositionally biased region" description="Basic and acidic residues" evidence="3">
    <location>
        <begin position="738"/>
        <end position="750"/>
    </location>
</feature>
<feature type="region of interest" description="Disordered" evidence="3">
    <location>
        <begin position="670"/>
        <end position="694"/>
    </location>
</feature>
<evidence type="ECO:0000313" key="9">
    <source>
        <dbReference type="Proteomes" id="UP000054632"/>
    </source>
</evidence>
<accession>A0A0V1E2M9</accession>
<feature type="region of interest" description="Disordered" evidence="3">
    <location>
        <begin position="31"/>
        <end position="75"/>
    </location>
</feature>
<dbReference type="SUPFAM" id="SSF54928">
    <property type="entry name" value="RNA-binding domain, RBD"/>
    <property type="match status" value="1"/>
</dbReference>
<dbReference type="SMART" id="SM01115">
    <property type="entry name" value="cwf21"/>
    <property type="match status" value="1"/>
</dbReference>
<organism evidence="8 9">
    <name type="scientific">Trichinella pseudospiralis</name>
    <name type="common">Parasitic roundworm</name>
    <dbReference type="NCBI Taxonomy" id="6337"/>
    <lineage>
        <taxon>Eukaryota</taxon>
        <taxon>Metazoa</taxon>
        <taxon>Ecdysozoa</taxon>
        <taxon>Nematoda</taxon>
        <taxon>Enoplea</taxon>
        <taxon>Dorylaimia</taxon>
        <taxon>Trichinellida</taxon>
        <taxon>Trichinellidae</taxon>
        <taxon>Trichinella</taxon>
    </lineage>
</organism>
<evidence type="ECO:0000313" key="8">
    <source>
        <dbReference type="EMBL" id="KRY67980.1"/>
    </source>
</evidence>
<dbReference type="InterPro" id="IPR051485">
    <property type="entry name" value="SR-CTD_assoc_factor"/>
</dbReference>
<evidence type="ECO:0000256" key="3">
    <source>
        <dbReference type="SAM" id="MobiDB-lite"/>
    </source>
</evidence>
<dbReference type="GO" id="GO:0003723">
    <property type="term" value="F:RNA binding"/>
    <property type="evidence" value="ECO:0007669"/>
    <property type="project" value="UniProtKB-UniRule"/>
</dbReference>
<evidence type="ECO:0000256" key="2">
    <source>
        <dbReference type="PROSITE-ProRule" id="PRU00176"/>
    </source>
</evidence>
<dbReference type="PANTHER" id="PTHR23140">
    <property type="entry name" value="RNA PROCESSING PROTEIN LD23810P"/>
    <property type="match status" value="1"/>
</dbReference>
<dbReference type="Gene3D" id="6.10.140.420">
    <property type="match status" value="1"/>
</dbReference>
<dbReference type="Gene3D" id="1.10.10.790">
    <property type="entry name" value="Surp module"/>
    <property type="match status" value="1"/>
</dbReference>
<dbReference type="PANTHER" id="PTHR23140:SF0">
    <property type="entry name" value="U2 SNRNP-ASSOCIATED SURP MOTIF-CONTAINING PROTEIN"/>
    <property type="match status" value="1"/>
</dbReference>
<dbReference type="InterPro" id="IPR000504">
    <property type="entry name" value="RRM_dom"/>
</dbReference>
<dbReference type="InterPro" id="IPR013170">
    <property type="entry name" value="mRNA_splic_Cwf21_dom"/>
</dbReference>
<dbReference type="SUPFAM" id="SSF109905">
    <property type="entry name" value="Surp module (SWAP domain)"/>
    <property type="match status" value="1"/>
</dbReference>
<dbReference type="Gene3D" id="1.25.40.90">
    <property type="match status" value="1"/>
</dbReference>
<dbReference type="Pfam" id="PF00076">
    <property type="entry name" value="RRM_1"/>
    <property type="match status" value="1"/>
</dbReference>
<evidence type="ECO:0000256" key="1">
    <source>
        <dbReference type="ARBA" id="ARBA00022884"/>
    </source>
</evidence>
<dbReference type="PROSITE" id="PS50128">
    <property type="entry name" value="SURP"/>
    <property type="match status" value="1"/>
</dbReference>
<feature type="domain" description="RRM" evidence="5">
    <location>
        <begin position="158"/>
        <end position="239"/>
    </location>
</feature>
<dbReference type="InterPro" id="IPR006569">
    <property type="entry name" value="CID_dom"/>
</dbReference>
<dbReference type="InterPro" id="IPR035979">
    <property type="entry name" value="RBD_domain_sf"/>
</dbReference>
<dbReference type="Pfam" id="PF04818">
    <property type="entry name" value="CID"/>
    <property type="match status" value="1"/>
</dbReference>
<dbReference type="CDD" id="cd21370">
    <property type="entry name" value="cwf21_SR140"/>
    <property type="match status" value="1"/>
</dbReference>
<dbReference type="InterPro" id="IPR008942">
    <property type="entry name" value="ENTH_VHS"/>
</dbReference>
<feature type="compositionally biased region" description="Low complexity" evidence="3">
    <location>
        <begin position="808"/>
        <end position="818"/>
    </location>
</feature>
<dbReference type="PROSITE" id="PS50102">
    <property type="entry name" value="RRM"/>
    <property type="match status" value="1"/>
</dbReference>
<dbReference type="GO" id="GO:0006396">
    <property type="term" value="P:RNA processing"/>
    <property type="evidence" value="ECO:0007669"/>
    <property type="project" value="InterPro"/>
</dbReference>
<dbReference type="SUPFAM" id="SSF48464">
    <property type="entry name" value="ENTH/VHS domain"/>
    <property type="match status" value="1"/>
</dbReference>
<keyword evidence="4" id="KW-0812">Transmembrane</keyword>
<keyword evidence="4" id="KW-0472">Membrane</keyword>
<protein>
    <submittedName>
        <fullName evidence="8">U2 snRNP-associated SURP motif-containing protein</fullName>
    </submittedName>
</protein>
<dbReference type="InterPro" id="IPR035967">
    <property type="entry name" value="SWAP/Surp_sf"/>
</dbReference>
<dbReference type="Pfam" id="PF08312">
    <property type="entry name" value="cwf21"/>
    <property type="match status" value="1"/>
</dbReference>
<dbReference type="GO" id="GO:0005634">
    <property type="term" value="C:nucleus"/>
    <property type="evidence" value="ECO:0007669"/>
    <property type="project" value="TreeGrafter"/>
</dbReference>
<keyword evidence="1 2" id="KW-0694">RNA-binding</keyword>
<dbReference type="Proteomes" id="UP000054632">
    <property type="component" value="Unassembled WGS sequence"/>
</dbReference>
<evidence type="ECO:0000259" key="7">
    <source>
        <dbReference type="PROSITE" id="PS51391"/>
    </source>
</evidence>
<proteinExistence type="predicted"/>
<gene>
    <name evidence="8" type="primary">U2surp</name>
    <name evidence="8" type="ORF">T4A_8720</name>
</gene>
<name>A0A0V1E2M9_TRIPS</name>
<dbReference type="SMART" id="SM00648">
    <property type="entry name" value="SWAP"/>
    <property type="match status" value="1"/>
</dbReference>
<feature type="compositionally biased region" description="Basic and acidic residues" evidence="3">
    <location>
        <begin position="674"/>
        <end position="694"/>
    </location>
</feature>
<keyword evidence="4" id="KW-1133">Transmembrane helix</keyword>
<evidence type="ECO:0000256" key="4">
    <source>
        <dbReference type="SAM" id="Phobius"/>
    </source>
</evidence>